<reference evidence="5" key="1">
    <citation type="submission" date="2015-04" db="UniProtKB">
        <authorList>
            <consortium name="EnsemblPlants"/>
        </authorList>
    </citation>
    <scope>IDENTIFICATION</scope>
</reference>
<evidence type="ECO:0000256" key="3">
    <source>
        <dbReference type="ARBA" id="ARBA00024018"/>
    </source>
</evidence>
<evidence type="ECO:0000256" key="2">
    <source>
        <dbReference type="ARBA" id="ARBA00023033"/>
    </source>
</evidence>
<dbReference type="AlphaFoldDB" id="A0A0E0CVC2"/>
<dbReference type="HOGENOM" id="CLU_2041763_0_0_1"/>
<dbReference type="SUPFAM" id="SSF51905">
    <property type="entry name" value="FAD/NAD(P)-binding domain"/>
    <property type="match status" value="1"/>
</dbReference>
<keyword evidence="2" id="KW-0503">Monooxygenase</keyword>
<protein>
    <recommendedName>
        <fullName evidence="4">FAD-binding domain-containing protein</fullName>
    </recommendedName>
</protein>
<dbReference type="Pfam" id="PF01494">
    <property type="entry name" value="FAD_binding_3"/>
    <property type="match status" value="1"/>
</dbReference>
<evidence type="ECO:0000313" key="6">
    <source>
        <dbReference type="Proteomes" id="UP000008021"/>
    </source>
</evidence>
<dbReference type="Gramene" id="OMERI03G03910.3">
    <property type="protein sequence ID" value="OMERI03G03910.3"/>
    <property type="gene ID" value="OMERI03G03910"/>
</dbReference>
<accession>A0A0E0CVC2</accession>
<organism evidence="5">
    <name type="scientific">Oryza meridionalis</name>
    <dbReference type="NCBI Taxonomy" id="40149"/>
    <lineage>
        <taxon>Eukaryota</taxon>
        <taxon>Viridiplantae</taxon>
        <taxon>Streptophyta</taxon>
        <taxon>Embryophyta</taxon>
        <taxon>Tracheophyta</taxon>
        <taxon>Spermatophyta</taxon>
        <taxon>Magnoliopsida</taxon>
        <taxon>Liliopsida</taxon>
        <taxon>Poales</taxon>
        <taxon>Poaceae</taxon>
        <taxon>BOP clade</taxon>
        <taxon>Oryzoideae</taxon>
        <taxon>Oryzeae</taxon>
        <taxon>Oryzinae</taxon>
        <taxon>Oryza</taxon>
    </lineage>
</organism>
<dbReference type="InterPro" id="IPR036188">
    <property type="entry name" value="FAD/NAD-bd_sf"/>
</dbReference>
<comment type="similarity">
    <text evidence="3">Belongs to the 3-hydroxybenzoate 6-hydroxylase family.</text>
</comment>
<dbReference type="GO" id="GO:0071949">
    <property type="term" value="F:FAD binding"/>
    <property type="evidence" value="ECO:0007669"/>
    <property type="project" value="InterPro"/>
</dbReference>
<dbReference type="EnsemblPlants" id="OMERI03G03910.3">
    <property type="protein sequence ID" value="OMERI03G03910.3"/>
    <property type="gene ID" value="OMERI03G03910"/>
</dbReference>
<dbReference type="PANTHER" id="PTHR45934:SF4">
    <property type="entry name" value="OS03G0155000 PROTEIN"/>
    <property type="match status" value="1"/>
</dbReference>
<name>A0A0E0CVC2_9ORYZ</name>
<reference evidence="5" key="2">
    <citation type="submission" date="2018-05" db="EMBL/GenBank/DDBJ databases">
        <title>OmerRS3 (Oryza meridionalis Reference Sequence Version 3).</title>
        <authorList>
            <person name="Zhang J."/>
            <person name="Kudrna D."/>
            <person name="Lee S."/>
            <person name="Talag J."/>
            <person name="Welchert J."/>
            <person name="Wing R.A."/>
        </authorList>
    </citation>
    <scope>NUCLEOTIDE SEQUENCE [LARGE SCALE GENOMIC DNA]</scope>
    <source>
        <strain evidence="5">cv. OR44</strain>
    </source>
</reference>
<dbReference type="PANTHER" id="PTHR45934">
    <property type="entry name" value="FAD/NAD(P)-BINDING OXIDOREDUCTASE FAMILY PROTEIN"/>
    <property type="match status" value="1"/>
</dbReference>
<evidence type="ECO:0000256" key="1">
    <source>
        <dbReference type="ARBA" id="ARBA00023002"/>
    </source>
</evidence>
<dbReference type="Proteomes" id="UP000008021">
    <property type="component" value="Chromosome 3"/>
</dbReference>
<proteinExistence type="inferred from homology"/>
<sequence>MEGSDVEGIVIAGAGLAGLATALGLHRKGVRSLVLESSATLRASGFAFTTWTNAFRALDALGVGDKIREHHLLYESEAFLADGAEHDPGYEAVTAALEKYAEERRWRGIRLITAAYVVGVIQQSNNPVIKFLREKFFI</sequence>
<dbReference type="Gene3D" id="3.50.50.60">
    <property type="entry name" value="FAD/NAD(P)-binding domain"/>
    <property type="match status" value="1"/>
</dbReference>
<evidence type="ECO:0000313" key="5">
    <source>
        <dbReference type="EnsemblPlants" id="OMERI03G03910.3"/>
    </source>
</evidence>
<dbReference type="InterPro" id="IPR002938">
    <property type="entry name" value="FAD-bd"/>
</dbReference>
<dbReference type="GO" id="GO:0004497">
    <property type="term" value="F:monooxygenase activity"/>
    <property type="evidence" value="ECO:0007669"/>
    <property type="project" value="UniProtKB-KW"/>
</dbReference>
<keyword evidence="6" id="KW-1185">Reference proteome</keyword>
<keyword evidence="1" id="KW-0560">Oxidoreductase</keyword>
<evidence type="ECO:0000259" key="4">
    <source>
        <dbReference type="Pfam" id="PF01494"/>
    </source>
</evidence>
<dbReference type="InterPro" id="IPR044560">
    <property type="entry name" value="MOase"/>
</dbReference>
<feature type="domain" description="FAD-binding" evidence="4">
    <location>
        <begin position="9"/>
        <end position="88"/>
    </location>
</feature>